<dbReference type="GO" id="GO:0005777">
    <property type="term" value="C:peroxisome"/>
    <property type="evidence" value="ECO:0007669"/>
    <property type="project" value="TreeGrafter"/>
</dbReference>
<keyword evidence="7" id="KW-1185">Reference proteome</keyword>
<dbReference type="Pfam" id="PF00106">
    <property type="entry name" value="adh_short"/>
    <property type="match status" value="1"/>
</dbReference>
<evidence type="ECO:0000256" key="5">
    <source>
        <dbReference type="ARBA" id="ARBA00048340"/>
    </source>
</evidence>
<dbReference type="EMBL" id="KV440983">
    <property type="protein sequence ID" value="OAD72263.1"/>
    <property type="molecule type" value="Genomic_DNA"/>
</dbReference>
<dbReference type="PANTHER" id="PTHR43296:SF2">
    <property type="entry name" value="PEROXISOMAL 2,4-DIENOYL-COA REDUCTASE [(3E)-ENOYL-COA-PRODUCING]"/>
    <property type="match status" value="1"/>
</dbReference>
<evidence type="ECO:0000313" key="6">
    <source>
        <dbReference type="EMBL" id="OAD72263.1"/>
    </source>
</evidence>
<evidence type="ECO:0000256" key="4">
    <source>
        <dbReference type="ARBA" id="ARBA00048009"/>
    </source>
</evidence>
<comment type="catalytic activity">
    <reaction evidence="5">
        <text>a (2E,4Z)-dienoyl-CoA + NADPH + H(+) = a 4,5-saturated-(3E)-enoyl-CoA + NADP(+)</text>
        <dbReference type="Rhea" id="RHEA:61892"/>
        <dbReference type="ChEBI" id="CHEBI:15378"/>
        <dbReference type="ChEBI" id="CHEBI:57783"/>
        <dbReference type="ChEBI" id="CHEBI:58349"/>
        <dbReference type="ChEBI" id="CHEBI:85099"/>
        <dbReference type="ChEBI" id="CHEBI:85493"/>
        <dbReference type="EC" id="1.3.1.124"/>
    </reaction>
</comment>
<dbReference type="PANTHER" id="PTHR43296">
    <property type="entry name" value="PEROXISOMAL 2,4-DIENOYL-COA REDUCTASE"/>
    <property type="match status" value="1"/>
</dbReference>
<name>A0A162U4D6_PHYB8</name>
<dbReference type="GeneID" id="28992558"/>
<evidence type="ECO:0000256" key="1">
    <source>
        <dbReference type="ARBA" id="ARBA00022857"/>
    </source>
</evidence>
<dbReference type="RefSeq" id="XP_018290303.1">
    <property type="nucleotide sequence ID" value="XM_018431652.1"/>
</dbReference>
<dbReference type="InterPro" id="IPR036291">
    <property type="entry name" value="NAD(P)-bd_dom_sf"/>
</dbReference>
<evidence type="ECO:0000256" key="2">
    <source>
        <dbReference type="ARBA" id="ARBA00023002"/>
    </source>
</evidence>
<dbReference type="VEuPathDB" id="FungiDB:PHYBLDRAFT_146466"/>
<dbReference type="OrthoDB" id="2136131at2759"/>
<dbReference type="STRING" id="763407.A0A162U4D6"/>
<dbReference type="AlphaFoldDB" id="A0A162U4D6"/>
<keyword evidence="1" id="KW-0521">NADP</keyword>
<protein>
    <recommendedName>
        <fullName evidence="3">2,4-dienoyl-CoA reductase [(3E)-enoyl-CoA-producing]</fullName>
        <ecNumber evidence="3">1.3.1.124</ecNumber>
    </recommendedName>
</protein>
<sequence length="80" mass="8659">MEAVDTNEIFKHNIFPRKVFLCSGGGSGIFRGMTEAMVRHGAKAVIISRSKDKLEKPAKEISEMTGGHVFAVAADVRNPA</sequence>
<dbReference type="Proteomes" id="UP000077315">
    <property type="component" value="Unassembled WGS sequence"/>
</dbReference>
<comment type="catalytic activity">
    <reaction evidence="4">
        <text>a (2E,4E)-dienoyl-CoA + NADPH + H(+) = a 4,5-saturated-(3E)-enoyl-CoA + NADP(+)</text>
        <dbReference type="Rhea" id="RHEA:45912"/>
        <dbReference type="ChEBI" id="CHEBI:15378"/>
        <dbReference type="ChEBI" id="CHEBI:57783"/>
        <dbReference type="ChEBI" id="CHEBI:58349"/>
        <dbReference type="ChEBI" id="CHEBI:85101"/>
        <dbReference type="ChEBI" id="CHEBI:85493"/>
        <dbReference type="EC" id="1.3.1.124"/>
    </reaction>
</comment>
<proteinExistence type="predicted"/>
<dbReference type="GO" id="GO:0008670">
    <property type="term" value="F:2,4-dienoyl-CoA reductase (NADPH) activity"/>
    <property type="evidence" value="ECO:0007669"/>
    <property type="project" value="InterPro"/>
</dbReference>
<dbReference type="EC" id="1.3.1.124" evidence="3"/>
<dbReference type="Gene3D" id="3.40.50.720">
    <property type="entry name" value="NAD(P)-binding Rossmann-like Domain"/>
    <property type="match status" value="1"/>
</dbReference>
<dbReference type="GO" id="GO:0009062">
    <property type="term" value="P:fatty acid catabolic process"/>
    <property type="evidence" value="ECO:0007669"/>
    <property type="project" value="InterPro"/>
</dbReference>
<gene>
    <name evidence="6" type="ORF">PHYBLDRAFT_146466</name>
</gene>
<dbReference type="SUPFAM" id="SSF51735">
    <property type="entry name" value="NAD(P)-binding Rossmann-fold domains"/>
    <property type="match status" value="1"/>
</dbReference>
<organism evidence="6 7">
    <name type="scientific">Phycomyces blakesleeanus (strain ATCC 8743b / DSM 1359 / FGSC 10004 / NBRC 33097 / NRRL 1555)</name>
    <dbReference type="NCBI Taxonomy" id="763407"/>
    <lineage>
        <taxon>Eukaryota</taxon>
        <taxon>Fungi</taxon>
        <taxon>Fungi incertae sedis</taxon>
        <taxon>Mucoromycota</taxon>
        <taxon>Mucoromycotina</taxon>
        <taxon>Mucoromycetes</taxon>
        <taxon>Mucorales</taxon>
        <taxon>Phycomycetaceae</taxon>
        <taxon>Phycomyces</taxon>
    </lineage>
</organism>
<keyword evidence="2" id="KW-0560">Oxidoreductase</keyword>
<dbReference type="InterPro" id="IPR045017">
    <property type="entry name" value="DECR2-like"/>
</dbReference>
<dbReference type="InParanoid" id="A0A162U4D6"/>
<evidence type="ECO:0000313" key="7">
    <source>
        <dbReference type="Proteomes" id="UP000077315"/>
    </source>
</evidence>
<reference evidence="7" key="1">
    <citation type="submission" date="2015-06" db="EMBL/GenBank/DDBJ databases">
        <title>Expansion of signal transduction pathways in fungi by whole-genome duplication.</title>
        <authorList>
            <consortium name="DOE Joint Genome Institute"/>
            <person name="Corrochano L.M."/>
            <person name="Kuo A."/>
            <person name="Marcet-Houben M."/>
            <person name="Polaino S."/>
            <person name="Salamov A."/>
            <person name="Villalobos J.M."/>
            <person name="Alvarez M.I."/>
            <person name="Avalos J."/>
            <person name="Benito E.P."/>
            <person name="Benoit I."/>
            <person name="Burger G."/>
            <person name="Camino L.P."/>
            <person name="Canovas D."/>
            <person name="Cerda-Olmedo E."/>
            <person name="Cheng J.-F."/>
            <person name="Dominguez A."/>
            <person name="Elias M."/>
            <person name="Eslava A.P."/>
            <person name="Glaser F."/>
            <person name="Grimwood J."/>
            <person name="Gutierrez G."/>
            <person name="Heitman J."/>
            <person name="Henrissat B."/>
            <person name="Iturriaga E.A."/>
            <person name="Lang B.F."/>
            <person name="Lavin J.L."/>
            <person name="Lee S."/>
            <person name="Li W."/>
            <person name="Lindquist E."/>
            <person name="Lopez-Garcia S."/>
            <person name="Luque E.M."/>
            <person name="Marcos A.T."/>
            <person name="Martin J."/>
            <person name="McCluskey K."/>
            <person name="Medina H.R."/>
            <person name="Miralles-Duran A."/>
            <person name="Miyazaki A."/>
            <person name="Munoz-Torres E."/>
            <person name="Oguiza J.A."/>
            <person name="Ohm R."/>
            <person name="Olmedo M."/>
            <person name="Orejas M."/>
            <person name="Ortiz-Castellanos L."/>
            <person name="Pisabarro A.G."/>
            <person name="Rodriguez-Romero J."/>
            <person name="Ruiz-Herrera J."/>
            <person name="Ruiz-Vazquez R."/>
            <person name="Sanz C."/>
            <person name="Schackwitz W."/>
            <person name="Schmutz J."/>
            <person name="Shahriari M."/>
            <person name="Shelest E."/>
            <person name="Silva-Franco F."/>
            <person name="Soanes D."/>
            <person name="Syed K."/>
            <person name="Tagua V.G."/>
            <person name="Talbot N.J."/>
            <person name="Thon M."/>
            <person name="De vries R.P."/>
            <person name="Wiebenga A."/>
            <person name="Yadav J.S."/>
            <person name="Braun E.L."/>
            <person name="Baker S."/>
            <person name="Garre V."/>
            <person name="Horwitz B."/>
            <person name="Torres-Martinez S."/>
            <person name="Idnurm A."/>
            <person name="Herrera-Estrella A."/>
            <person name="Gabaldon T."/>
            <person name="Grigoriev I.V."/>
        </authorList>
    </citation>
    <scope>NUCLEOTIDE SEQUENCE [LARGE SCALE GENOMIC DNA]</scope>
    <source>
        <strain evidence="7">NRRL 1555(-)</strain>
    </source>
</reference>
<dbReference type="InterPro" id="IPR002347">
    <property type="entry name" value="SDR_fam"/>
</dbReference>
<evidence type="ECO:0000256" key="3">
    <source>
        <dbReference type="ARBA" id="ARBA00026117"/>
    </source>
</evidence>
<accession>A0A162U4D6</accession>